<dbReference type="Proteomes" id="UP000030661">
    <property type="component" value="Unassembled WGS sequence"/>
</dbReference>
<feature type="transmembrane region" description="Helical" evidence="1">
    <location>
        <begin position="112"/>
        <end position="131"/>
    </location>
</feature>
<dbReference type="EMBL" id="DF820478">
    <property type="protein sequence ID" value="GAK61303.1"/>
    <property type="molecule type" value="Genomic_DNA"/>
</dbReference>
<gene>
    <name evidence="3" type="ORF">U27_01203</name>
</gene>
<proteinExistence type="predicted"/>
<feature type="transmembrane region" description="Helical" evidence="1">
    <location>
        <begin position="51"/>
        <end position="69"/>
    </location>
</feature>
<dbReference type="AlphaFoldDB" id="A0A081C9P8"/>
<evidence type="ECO:0000313" key="3">
    <source>
        <dbReference type="EMBL" id="GAK61303.1"/>
    </source>
</evidence>
<reference evidence="3 4" key="1">
    <citation type="journal article" date="2015" name="PeerJ">
        <title>First genomic representation of candidate bacterial phylum KSB3 points to enhanced environmental sensing as a trigger of wastewater bulking.</title>
        <authorList>
            <person name="Sekiguchi Y."/>
            <person name="Ohashi A."/>
            <person name="Parks D.H."/>
            <person name="Yamauchi T."/>
            <person name="Tyson G.W."/>
            <person name="Hugenholtz P."/>
        </authorList>
    </citation>
    <scope>NUCLEOTIDE SEQUENCE [LARGE SCALE GENOMIC DNA]</scope>
</reference>
<organism evidence="3 4">
    <name type="scientific">Vecturithrix granuli</name>
    <dbReference type="NCBI Taxonomy" id="1499967"/>
    <lineage>
        <taxon>Bacteria</taxon>
        <taxon>Candidatus Moduliflexota</taxon>
        <taxon>Candidatus Vecturitrichia</taxon>
        <taxon>Candidatus Vecturitrichales</taxon>
        <taxon>Candidatus Vecturitrichaceae</taxon>
        <taxon>Candidatus Vecturithrix</taxon>
    </lineage>
</organism>
<feature type="transmembrane region" description="Helical" evidence="1">
    <location>
        <begin position="90"/>
        <end position="106"/>
    </location>
</feature>
<dbReference type="eggNOG" id="ENOG50330YU">
    <property type="taxonomic scope" value="Bacteria"/>
</dbReference>
<feature type="domain" description="DUF1468" evidence="2">
    <location>
        <begin position="12"/>
        <end position="171"/>
    </location>
</feature>
<evidence type="ECO:0000256" key="1">
    <source>
        <dbReference type="SAM" id="Phobius"/>
    </source>
</evidence>
<accession>A0A081C9P8</accession>
<keyword evidence="1" id="KW-1133">Transmembrane helix</keyword>
<dbReference type="HOGENOM" id="CLU_1559934_0_0_0"/>
<evidence type="ECO:0000313" key="4">
    <source>
        <dbReference type="Proteomes" id="UP000030661"/>
    </source>
</evidence>
<feature type="transmembrane region" description="Helical" evidence="1">
    <location>
        <begin position="143"/>
        <end position="166"/>
    </location>
</feature>
<evidence type="ECO:0000259" key="2">
    <source>
        <dbReference type="Pfam" id="PF07331"/>
    </source>
</evidence>
<protein>
    <recommendedName>
        <fullName evidence="2">DUF1468 domain-containing protein</fullName>
    </recommendedName>
</protein>
<keyword evidence="4" id="KW-1185">Reference proteome</keyword>
<dbReference type="STRING" id="1499967.U27_01203"/>
<feature type="transmembrane region" description="Helical" evidence="1">
    <location>
        <begin position="12"/>
        <end position="31"/>
    </location>
</feature>
<sequence length="171" mass="19271">MKEQLMPKADFITSILLMIFSLSIVIISIRMPRMQELGANPYSAPGIVPGFLGVIIFMLSLALCMKSVLKNGYTIDLHKKTIRVFFQDQATIRVLLTLFISIIYGVGFLGNISYILATFVYVAGFIMLFEYRCEQPIHTQKKTVMFAMIQAILVTASVAAVFRYLFLVNLP</sequence>
<keyword evidence="1" id="KW-0812">Transmembrane</keyword>
<keyword evidence="1" id="KW-0472">Membrane</keyword>
<name>A0A081C9P8_VECG1</name>
<dbReference type="Pfam" id="PF07331">
    <property type="entry name" value="TctB"/>
    <property type="match status" value="1"/>
</dbReference>
<dbReference type="InterPro" id="IPR009936">
    <property type="entry name" value="DUF1468"/>
</dbReference>